<dbReference type="Gene3D" id="3.30.200.20">
    <property type="entry name" value="Phosphorylase Kinase, domain 1"/>
    <property type="match status" value="1"/>
</dbReference>
<accession>A0A6A6PXV9</accession>
<dbReference type="Proteomes" id="UP000799767">
    <property type="component" value="Unassembled WGS sequence"/>
</dbReference>
<keyword evidence="3" id="KW-0418">Kinase</keyword>
<reference evidence="3" key="1">
    <citation type="journal article" date="2020" name="Stud. Mycol.">
        <title>101 Dothideomycetes genomes: a test case for predicting lifestyles and emergence of pathogens.</title>
        <authorList>
            <person name="Haridas S."/>
            <person name="Albert R."/>
            <person name="Binder M."/>
            <person name="Bloem J."/>
            <person name="Labutti K."/>
            <person name="Salamov A."/>
            <person name="Andreopoulos B."/>
            <person name="Baker S."/>
            <person name="Barry K."/>
            <person name="Bills G."/>
            <person name="Bluhm B."/>
            <person name="Cannon C."/>
            <person name="Castanera R."/>
            <person name="Culley D."/>
            <person name="Daum C."/>
            <person name="Ezra D."/>
            <person name="Gonzalez J."/>
            <person name="Henrissat B."/>
            <person name="Kuo A."/>
            <person name="Liang C."/>
            <person name="Lipzen A."/>
            <person name="Lutzoni F."/>
            <person name="Magnuson J."/>
            <person name="Mondo S."/>
            <person name="Nolan M."/>
            <person name="Ohm R."/>
            <person name="Pangilinan J."/>
            <person name="Park H.-J."/>
            <person name="Ramirez L."/>
            <person name="Alfaro M."/>
            <person name="Sun H."/>
            <person name="Tritt A."/>
            <person name="Yoshinaga Y."/>
            <person name="Zwiers L.-H."/>
            <person name="Turgeon B."/>
            <person name="Goodwin S."/>
            <person name="Spatafora J."/>
            <person name="Crous P."/>
            <person name="Grigoriev I."/>
        </authorList>
    </citation>
    <scope>NUCLEOTIDE SEQUENCE</scope>
    <source>
        <strain evidence="3">CBS 113389</strain>
    </source>
</reference>
<feature type="domain" description="Protein kinase" evidence="2">
    <location>
        <begin position="170"/>
        <end position="481"/>
    </location>
</feature>
<dbReference type="InterPro" id="IPR011009">
    <property type="entry name" value="Kinase-like_dom_sf"/>
</dbReference>
<protein>
    <submittedName>
        <fullName evidence="3">Kinase-like domain-containing protein</fullName>
    </submittedName>
</protein>
<dbReference type="PROSITE" id="PS50011">
    <property type="entry name" value="PROTEIN_KINASE_DOM"/>
    <property type="match status" value="1"/>
</dbReference>
<name>A0A6A6PXV9_9PEZI</name>
<evidence type="ECO:0000313" key="3">
    <source>
        <dbReference type="EMBL" id="KAF2484549.1"/>
    </source>
</evidence>
<dbReference type="RefSeq" id="XP_033591118.1">
    <property type="nucleotide sequence ID" value="XM_033733369.1"/>
</dbReference>
<dbReference type="AlphaFoldDB" id="A0A6A6PXV9"/>
<keyword evidence="4" id="KW-1185">Reference proteome</keyword>
<sequence>MNSASVGKEAGRLILCCTQSLNSQECSLPIAPNEEFDVGRRHFEDHFGVEDLTISAHHLRFRCVVYDSENDGYDSYGEAREDEIRVPPMIYARVLSSNPIELMTAGAPNGESHVKVCKADGDKLLNDGDVLYLTPQISIVFCANGVQESVSDALDPLQQMEVKLFEDTFRMTGRKLGWGGQSTVVVALKHPGGQQIACKIPHLAYLRYKFDEIDHDESLPKPRRDAYRKDFERELEEKREQFLREHRILRQLSHPNIISVDKMMCTNDSVYIFEELLTGGDLLSYVSRIGTLGEAHTAVIVRQLLMAVAYLHDNQIVHRDIKPENILMTSWQKGARVVLTDFGQSRPVMNAKSVERKSIYARMQTPVGTAGYRAPEVLETASAHGTLQGYSQAIDVWSVGCVTAFLTASEPLFPDPPHLCDTKRQHPGDQDETGKYGVRVMETAASWYGVGRKLKSFIRDCLRDDESRRPTAKQALQHPWFTNRHYAAELEAAYDRAIGDWQPRDHDENAVVYFDTSELADRLYLAARSNAVEVKSKYWKSSPVQTSTGFHVRTTNLPISYRKHEPTPLPSVSEDTVMRNPIGNGTNAALHPPHKTSELPSTVGRMSIEDYAPPHTQSTRTQPERGFFQPQRWPGQNELFQRDVNATNQTSRRNDEHSSGAKSSNMFNARLRQAIDPF</sequence>
<dbReference type="GeneID" id="54474371"/>
<gene>
    <name evidence="3" type="ORF">BDY17DRAFT_295848</name>
</gene>
<dbReference type="SMART" id="SM00220">
    <property type="entry name" value="S_TKc"/>
    <property type="match status" value="1"/>
</dbReference>
<dbReference type="OrthoDB" id="74764at2759"/>
<dbReference type="Gene3D" id="1.10.510.10">
    <property type="entry name" value="Transferase(Phosphotransferase) domain 1"/>
    <property type="match status" value="1"/>
</dbReference>
<feature type="region of interest" description="Disordered" evidence="1">
    <location>
        <begin position="614"/>
        <end position="678"/>
    </location>
</feature>
<organism evidence="3 4">
    <name type="scientific">Neohortaea acidophila</name>
    <dbReference type="NCBI Taxonomy" id="245834"/>
    <lineage>
        <taxon>Eukaryota</taxon>
        <taxon>Fungi</taxon>
        <taxon>Dikarya</taxon>
        <taxon>Ascomycota</taxon>
        <taxon>Pezizomycotina</taxon>
        <taxon>Dothideomycetes</taxon>
        <taxon>Dothideomycetidae</taxon>
        <taxon>Mycosphaerellales</taxon>
        <taxon>Teratosphaeriaceae</taxon>
        <taxon>Neohortaea</taxon>
    </lineage>
</organism>
<evidence type="ECO:0000259" key="2">
    <source>
        <dbReference type="PROSITE" id="PS50011"/>
    </source>
</evidence>
<evidence type="ECO:0000256" key="1">
    <source>
        <dbReference type="SAM" id="MobiDB-lite"/>
    </source>
</evidence>
<proteinExistence type="predicted"/>
<keyword evidence="3" id="KW-0808">Transferase</keyword>
<dbReference type="GO" id="GO:0004672">
    <property type="term" value="F:protein kinase activity"/>
    <property type="evidence" value="ECO:0007669"/>
    <property type="project" value="InterPro"/>
</dbReference>
<dbReference type="PANTHER" id="PTHR24347">
    <property type="entry name" value="SERINE/THREONINE-PROTEIN KINASE"/>
    <property type="match status" value="1"/>
</dbReference>
<dbReference type="EMBL" id="MU001634">
    <property type="protein sequence ID" value="KAF2484549.1"/>
    <property type="molecule type" value="Genomic_DNA"/>
</dbReference>
<dbReference type="GO" id="GO:0005524">
    <property type="term" value="F:ATP binding"/>
    <property type="evidence" value="ECO:0007669"/>
    <property type="project" value="InterPro"/>
</dbReference>
<evidence type="ECO:0000313" key="4">
    <source>
        <dbReference type="Proteomes" id="UP000799767"/>
    </source>
</evidence>
<dbReference type="PROSITE" id="PS00108">
    <property type="entry name" value="PROTEIN_KINASE_ST"/>
    <property type="match status" value="1"/>
</dbReference>
<dbReference type="Pfam" id="PF00069">
    <property type="entry name" value="Pkinase"/>
    <property type="match status" value="1"/>
</dbReference>
<dbReference type="SUPFAM" id="SSF56112">
    <property type="entry name" value="Protein kinase-like (PK-like)"/>
    <property type="match status" value="1"/>
</dbReference>
<dbReference type="InterPro" id="IPR008271">
    <property type="entry name" value="Ser/Thr_kinase_AS"/>
</dbReference>
<dbReference type="InterPro" id="IPR000719">
    <property type="entry name" value="Prot_kinase_dom"/>
</dbReference>